<dbReference type="InterPro" id="IPR049885">
    <property type="entry name" value="MTCL1-3"/>
</dbReference>
<protein>
    <recommendedName>
        <fullName evidence="3">SOGA 1/2-like coiled-coil domain-containing protein</fullName>
    </recommendedName>
</protein>
<organism evidence="4 5">
    <name type="scientific">Eschrichtius robustus</name>
    <name type="common">California gray whale</name>
    <name type="synonym">Eschrichtius gibbosus</name>
    <dbReference type="NCBI Taxonomy" id="9764"/>
    <lineage>
        <taxon>Eukaryota</taxon>
        <taxon>Metazoa</taxon>
        <taxon>Chordata</taxon>
        <taxon>Craniata</taxon>
        <taxon>Vertebrata</taxon>
        <taxon>Euteleostomi</taxon>
        <taxon>Mammalia</taxon>
        <taxon>Eutheria</taxon>
        <taxon>Laurasiatheria</taxon>
        <taxon>Artiodactyla</taxon>
        <taxon>Whippomorpha</taxon>
        <taxon>Cetacea</taxon>
        <taxon>Mysticeti</taxon>
        <taxon>Eschrichtiidae</taxon>
        <taxon>Eschrichtius</taxon>
    </lineage>
</organism>
<dbReference type="InterPro" id="IPR027882">
    <property type="entry name" value="SOGA1/2-like_CC"/>
</dbReference>
<feature type="domain" description="SOGA 1/2-like coiled-coil" evidence="3">
    <location>
        <begin position="263"/>
        <end position="309"/>
    </location>
</feature>
<gene>
    <name evidence="4" type="ORF">J1605_015240</name>
</gene>
<name>A0AB34GA32_ESCRO</name>
<dbReference type="GO" id="GO:0045197">
    <property type="term" value="P:establishment or maintenance of epithelial cell apical/basal polarity"/>
    <property type="evidence" value="ECO:0007669"/>
    <property type="project" value="TreeGrafter"/>
</dbReference>
<evidence type="ECO:0000313" key="5">
    <source>
        <dbReference type="Proteomes" id="UP001159641"/>
    </source>
</evidence>
<dbReference type="GO" id="GO:0016327">
    <property type="term" value="C:apicolateral plasma membrane"/>
    <property type="evidence" value="ECO:0007669"/>
    <property type="project" value="TreeGrafter"/>
</dbReference>
<dbReference type="EMBL" id="JAIQCJ010002358">
    <property type="protein sequence ID" value="KAJ8776651.1"/>
    <property type="molecule type" value="Genomic_DNA"/>
</dbReference>
<feature type="region of interest" description="Disordered" evidence="2">
    <location>
        <begin position="83"/>
        <end position="131"/>
    </location>
</feature>
<feature type="compositionally biased region" description="Basic and acidic residues" evidence="2">
    <location>
        <begin position="97"/>
        <end position="115"/>
    </location>
</feature>
<keyword evidence="5" id="KW-1185">Reference proteome</keyword>
<dbReference type="PANTHER" id="PTHR15742">
    <property type="entry name" value="GIRDIN"/>
    <property type="match status" value="1"/>
</dbReference>
<dbReference type="AlphaFoldDB" id="A0AB34GA32"/>
<keyword evidence="1" id="KW-0175">Coiled coil</keyword>
<dbReference type="GO" id="GO:0001578">
    <property type="term" value="P:microtubule bundle formation"/>
    <property type="evidence" value="ECO:0007669"/>
    <property type="project" value="TreeGrafter"/>
</dbReference>
<evidence type="ECO:0000259" key="3">
    <source>
        <dbReference type="Pfam" id="PF14818"/>
    </source>
</evidence>
<dbReference type="Proteomes" id="UP001159641">
    <property type="component" value="Unassembled WGS sequence"/>
</dbReference>
<evidence type="ECO:0000313" key="4">
    <source>
        <dbReference type="EMBL" id="KAJ8776651.1"/>
    </source>
</evidence>
<dbReference type="GO" id="GO:0030496">
    <property type="term" value="C:midbody"/>
    <property type="evidence" value="ECO:0007669"/>
    <property type="project" value="TreeGrafter"/>
</dbReference>
<dbReference type="GO" id="GO:0000922">
    <property type="term" value="C:spindle pole"/>
    <property type="evidence" value="ECO:0007669"/>
    <property type="project" value="TreeGrafter"/>
</dbReference>
<sequence length="344" mass="39831">MHQEEAERFTDTIRKMEEEHLCALRRRELEVHSLALQNSLHEQTWSDERLLMQQELCSLKQNIFLFYVKLRWLLKHWRQGKQTEEDAEDFTESELPETVHRLGEPGVQEDAKVDGPDQDDDGPGCGFSLGEHPPQFGVQIEALGENDGDLQARSLHGPDDLAYPQPVAENQPLFCALKALLEELRVELWEDERARRRLQQQYAGDKASRDVEWAALTCRLEQLEAKTEKSLGDPGSSADSKGVFRKEREAQQKLLADSHGLVMDLRWQIHHSEKNWNREKVELLDRLDRERQEWGRQEKELLWRIEQVPRYQGGSLLAVPPGPHTLSLPHPSKAIVIIPFAREL</sequence>
<dbReference type="GO" id="GO:0008017">
    <property type="term" value="F:microtubule binding"/>
    <property type="evidence" value="ECO:0007669"/>
    <property type="project" value="TreeGrafter"/>
</dbReference>
<evidence type="ECO:0000256" key="2">
    <source>
        <dbReference type="SAM" id="MobiDB-lite"/>
    </source>
</evidence>
<dbReference type="GO" id="GO:0016328">
    <property type="term" value="C:lateral plasma membrane"/>
    <property type="evidence" value="ECO:0007669"/>
    <property type="project" value="TreeGrafter"/>
</dbReference>
<dbReference type="PANTHER" id="PTHR15742:SF3">
    <property type="entry name" value="MICROTUBULE CROSS-LINKING FACTOR 1"/>
    <property type="match status" value="1"/>
</dbReference>
<feature type="compositionally biased region" description="Acidic residues" evidence="2">
    <location>
        <begin position="85"/>
        <end position="95"/>
    </location>
</feature>
<dbReference type="GO" id="GO:0097427">
    <property type="term" value="C:microtubule bundle"/>
    <property type="evidence" value="ECO:0007669"/>
    <property type="project" value="TreeGrafter"/>
</dbReference>
<accession>A0AB34GA32</accession>
<reference evidence="4 5" key="1">
    <citation type="submission" date="2022-11" db="EMBL/GenBank/DDBJ databases">
        <title>Whole genome sequence of Eschrichtius robustus ER-17-0199.</title>
        <authorList>
            <person name="Bruniche-Olsen A."/>
            <person name="Black A.N."/>
            <person name="Fields C.J."/>
            <person name="Walden K."/>
            <person name="Dewoody J.A."/>
        </authorList>
    </citation>
    <scope>NUCLEOTIDE SEQUENCE [LARGE SCALE GENOMIC DNA]</scope>
    <source>
        <strain evidence="4">ER-17-0199</strain>
        <tissue evidence="4">Blubber</tissue>
    </source>
</reference>
<comment type="caution">
    <text evidence="4">The sequence shown here is derived from an EMBL/GenBank/DDBJ whole genome shotgun (WGS) entry which is preliminary data.</text>
</comment>
<evidence type="ECO:0000256" key="1">
    <source>
        <dbReference type="ARBA" id="ARBA00023054"/>
    </source>
</evidence>
<proteinExistence type="predicted"/>
<dbReference type="Pfam" id="PF14818">
    <property type="entry name" value="SOGA1-2-like_CC"/>
    <property type="match status" value="1"/>
</dbReference>